<comment type="caution">
    <text evidence="1">The sequence shown here is derived from an EMBL/GenBank/DDBJ whole genome shotgun (WGS) entry which is preliminary data.</text>
</comment>
<dbReference type="EMBL" id="JACIEZ010000002">
    <property type="protein sequence ID" value="MBB4064018.1"/>
    <property type="molecule type" value="Genomic_DNA"/>
</dbReference>
<accession>A0A7W6J3F6</accession>
<proteinExistence type="predicted"/>
<evidence type="ECO:0000313" key="2">
    <source>
        <dbReference type="Proteomes" id="UP000528286"/>
    </source>
</evidence>
<evidence type="ECO:0000313" key="1">
    <source>
        <dbReference type="EMBL" id="MBB4064018.1"/>
    </source>
</evidence>
<organism evidence="1 2">
    <name type="scientific">Gellertiella hungarica</name>
    <dbReference type="NCBI Taxonomy" id="1572859"/>
    <lineage>
        <taxon>Bacteria</taxon>
        <taxon>Pseudomonadati</taxon>
        <taxon>Pseudomonadota</taxon>
        <taxon>Alphaproteobacteria</taxon>
        <taxon>Hyphomicrobiales</taxon>
        <taxon>Rhizobiaceae</taxon>
        <taxon>Gellertiella</taxon>
    </lineage>
</organism>
<gene>
    <name evidence="1" type="ORF">GGR23_001195</name>
</gene>
<dbReference type="RefSeq" id="WP_183365261.1">
    <property type="nucleotide sequence ID" value="NZ_JACIEZ010000002.1"/>
</dbReference>
<protein>
    <submittedName>
        <fullName evidence="1">Uncharacterized protein</fullName>
    </submittedName>
</protein>
<dbReference type="Proteomes" id="UP000528286">
    <property type="component" value="Unassembled WGS sequence"/>
</dbReference>
<dbReference type="AlphaFoldDB" id="A0A7W6J3F6"/>
<keyword evidence="2" id="KW-1185">Reference proteome</keyword>
<name>A0A7W6J3F6_9HYPH</name>
<reference evidence="1 2" key="1">
    <citation type="submission" date="2020-08" db="EMBL/GenBank/DDBJ databases">
        <title>Genomic Encyclopedia of Type Strains, Phase IV (KMG-IV): sequencing the most valuable type-strain genomes for metagenomic binning, comparative biology and taxonomic classification.</title>
        <authorList>
            <person name="Goeker M."/>
        </authorList>
    </citation>
    <scope>NUCLEOTIDE SEQUENCE [LARGE SCALE GENOMIC DNA]</scope>
    <source>
        <strain evidence="1 2">DSM 29853</strain>
    </source>
</reference>
<sequence length="167" mass="19124">MKITKKALAAAIASQAKAESAYDLDDYRARLEVLKERLASYINNMKEPPSSHVIYFYRQEIAEMTGIMHKCLGYSKEQMNAIMLPMRNCFVRIIEDSPIGLYTRREGDPFAAVFGRTEPAMGYHLFTHEEALSWIIDVGHRLMGYTVGDVRAAQQELKEIRRAKFTV</sequence>